<dbReference type="EMBL" id="LS974625">
    <property type="protein sequence ID" value="CAG7862615.1"/>
    <property type="molecule type" value="Genomic_DNA"/>
</dbReference>
<dbReference type="Proteomes" id="UP000694005">
    <property type="component" value="Chromosome A09"/>
</dbReference>
<evidence type="ECO:0000313" key="1">
    <source>
        <dbReference type="EMBL" id="CAG7862615.1"/>
    </source>
</evidence>
<sequence>MMMRRNILSRLVTTPGTLKISRQDPTRLLICLLFTLKSNCWWDVSRCFTYTSASGASDWNDV</sequence>
<name>A0A8D9CPU4_BRACM</name>
<reference evidence="1 2" key="1">
    <citation type="submission" date="2021-07" db="EMBL/GenBank/DDBJ databases">
        <authorList>
            <consortium name="Genoscope - CEA"/>
            <person name="William W."/>
        </authorList>
    </citation>
    <scope>NUCLEOTIDE SEQUENCE [LARGE SCALE GENOMIC DNA]</scope>
</reference>
<accession>A0A8D9CPU4</accession>
<dbReference type="AlphaFoldDB" id="A0A8D9CPU4"/>
<proteinExistence type="predicted"/>
<evidence type="ECO:0000313" key="2">
    <source>
        <dbReference type="Proteomes" id="UP000694005"/>
    </source>
</evidence>
<protein>
    <submittedName>
        <fullName evidence="1">Uncharacterized protein</fullName>
    </submittedName>
</protein>
<organism evidence="1 2">
    <name type="scientific">Brassica campestris</name>
    <name type="common">Field mustard</name>
    <dbReference type="NCBI Taxonomy" id="3711"/>
    <lineage>
        <taxon>Eukaryota</taxon>
        <taxon>Viridiplantae</taxon>
        <taxon>Streptophyta</taxon>
        <taxon>Embryophyta</taxon>
        <taxon>Tracheophyta</taxon>
        <taxon>Spermatophyta</taxon>
        <taxon>Magnoliopsida</taxon>
        <taxon>eudicotyledons</taxon>
        <taxon>Gunneridae</taxon>
        <taxon>Pentapetalae</taxon>
        <taxon>rosids</taxon>
        <taxon>malvids</taxon>
        <taxon>Brassicales</taxon>
        <taxon>Brassicaceae</taxon>
        <taxon>Brassiceae</taxon>
        <taxon>Brassica</taxon>
    </lineage>
</organism>
<gene>
    <name evidence="1" type="ORF">BRAPAZ1V2_A09P30820.2</name>
</gene>
<dbReference type="Gramene" id="A09p30820.2_BraZ1">
    <property type="protein sequence ID" value="A09p30820.2_BraZ1.CDS.1"/>
    <property type="gene ID" value="A09g30820.2_BraZ1"/>
</dbReference>